<dbReference type="AlphaFoldDB" id="A0A1H5TK17"/>
<evidence type="ECO:0000313" key="3">
    <source>
        <dbReference type="Proteomes" id="UP000236721"/>
    </source>
</evidence>
<protein>
    <submittedName>
        <fullName evidence="2">Uncharacterized protein</fullName>
    </submittedName>
</protein>
<name>A0A1H5TK17_9VIBR</name>
<dbReference type="EMBL" id="FNVG01000002">
    <property type="protein sequence ID" value="SEF63222.1"/>
    <property type="molecule type" value="Genomic_DNA"/>
</dbReference>
<gene>
    <name evidence="2" type="ORF">SAMN04488244_102294</name>
</gene>
<dbReference type="RefSeq" id="WP_167390952.1">
    <property type="nucleotide sequence ID" value="NZ_FNVG01000002.1"/>
</dbReference>
<keyword evidence="3" id="KW-1185">Reference proteome</keyword>
<sequence>MEKIINAIGLGIIASKYAIVLLMAGITVSTGAIAMELMCTGLENSD</sequence>
<organism evidence="2 3">
    <name type="scientific">Vibrio hangzhouensis</name>
    <dbReference type="NCBI Taxonomy" id="462991"/>
    <lineage>
        <taxon>Bacteria</taxon>
        <taxon>Pseudomonadati</taxon>
        <taxon>Pseudomonadota</taxon>
        <taxon>Gammaproteobacteria</taxon>
        <taxon>Vibrionales</taxon>
        <taxon>Vibrionaceae</taxon>
        <taxon>Vibrio</taxon>
    </lineage>
</organism>
<evidence type="ECO:0000256" key="1">
    <source>
        <dbReference type="SAM" id="Phobius"/>
    </source>
</evidence>
<proteinExistence type="predicted"/>
<keyword evidence="1" id="KW-0812">Transmembrane</keyword>
<keyword evidence="1" id="KW-1133">Transmembrane helix</keyword>
<keyword evidence="1" id="KW-0472">Membrane</keyword>
<accession>A0A1H5TK17</accession>
<reference evidence="3" key="1">
    <citation type="submission" date="2016-10" db="EMBL/GenBank/DDBJ databases">
        <authorList>
            <person name="Varghese N."/>
            <person name="Submissions S."/>
        </authorList>
    </citation>
    <scope>NUCLEOTIDE SEQUENCE [LARGE SCALE GENOMIC DNA]</scope>
    <source>
        <strain evidence="3">CGMCC 1.7062</strain>
    </source>
</reference>
<dbReference type="Proteomes" id="UP000236721">
    <property type="component" value="Unassembled WGS sequence"/>
</dbReference>
<feature type="transmembrane region" description="Helical" evidence="1">
    <location>
        <begin position="7"/>
        <end position="28"/>
    </location>
</feature>
<evidence type="ECO:0000313" key="2">
    <source>
        <dbReference type="EMBL" id="SEF63222.1"/>
    </source>
</evidence>